<evidence type="ECO:0000313" key="7">
    <source>
        <dbReference type="EMBL" id="MCR6679737.1"/>
    </source>
</evidence>
<feature type="non-terminal residue" evidence="7">
    <location>
        <position position="74"/>
    </location>
</feature>
<name>A0AAW5N412_9ESCH</name>
<dbReference type="Proteomes" id="UP001206878">
    <property type="component" value="Unassembled WGS sequence"/>
</dbReference>
<evidence type="ECO:0000256" key="1">
    <source>
        <dbReference type="ARBA" id="ARBA00004141"/>
    </source>
</evidence>
<sequence>MTAVAAGRAEAPPRSWRQRSQSTRTAYLFLLPALLVMAIITFYPLVFQIWMAFTDFQLKNLRPGSPGPNIVGFQ</sequence>
<accession>A0AAW5N412</accession>
<comment type="caution">
    <text evidence="7">The sequence shown here is derived from an EMBL/GenBank/DDBJ whole genome shotgun (WGS) entry which is preliminary data.</text>
</comment>
<proteinExistence type="predicted"/>
<dbReference type="InterPro" id="IPR035906">
    <property type="entry name" value="MetI-like_sf"/>
</dbReference>
<dbReference type="GO" id="GO:0016020">
    <property type="term" value="C:membrane"/>
    <property type="evidence" value="ECO:0007669"/>
    <property type="project" value="UniProtKB-SubCell"/>
</dbReference>
<keyword evidence="3 6" id="KW-1133">Transmembrane helix</keyword>
<evidence type="ECO:0000313" key="8">
    <source>
        <dbReference type="Proteomes" id="UP001206878"/>
    </source>
</evidence>
<evidence type="ECO:0000256" key="5">
    <source>
        <dbReference type="SAM" id="MobiDB-lite"/>
    </source>
</evidence>
<reference evidence="7" key="1">
    <citation type="submission" date="2022-07" db="EMBL/GenBank/DDBJ databases">
        <title>Diversity of ethanolamine utilization by human commensal Escherichia coli.</title>
        <authorList>
            <person name="Jubelin G."/>
        </authorList>
    </citation>
    <scope>NUCLEOTIDE SEQUENCE</scope>
    <source>
        <strain evidence="7">S1</strain>
    </source>
</reference>
<keyword evidence="2 6" id="KW-0812">Transmembrane</keyword>
<evidence type="ECO:0008006" key="9">
    <source>
        <dbReference type="Google" id="ProtNLM"/>
    </source>
</evidence>
<evidence type="ECO:0000256" key="4">
    <source>
        <dbReference type="ARBA" id="ARBA00023136"/>
    </source>
</evidence>
<dbReference type="SUPFAM" id="SSF160964">
    <property type="entry name" value="MalF N-terminal region-like"/>
    <property type="match status" value="1"/>
</dbReference>
<dbReference type="Gene3D" id="1.10.3720.10">
    <property type="entry name" value="MetI-like"/>
    <property type="match status" value="1"/>
</dbReference>
<feature type="region of interest" description="Disordered" evidence="5">
    <location>
        <begin position="1"/>
        <end position="21"/>
    </location>
</feature>
<keyword evidence="4 6" id="KW-0472">Membrane</keyword>
<organism evidence="7 8">
    <name type="scientific">Escherichia marmotae</name>
    <dbReference type="NCBI Taxonomy" id="1499973"/>
    <lineage>
        <taxon>Bacteria</taxon>
        <taxon>Pseudomonadati</taxon>
        <taxon>Pseudomonadota</taxon>
        <taxon>Gammaproteobacteria</taxon>
        <taxon>Enterobacterales</taxon>
        <taxon>Enterobacteriaceae</taxon>
        <taxon>Escherichia</taxon>
    </lineage>
</organism>
<comment type="subcellular location">
    <subcellularLocation>
        <location evidence="1">Membrane</location>
        <topology evidence="1">Multi-pass membrane protein</topology>
    </subcellularLocation>
</comment>
<evidence type="ECO:0000256" key="6">
    <source>
        <dbReference type="SAM" id="Phobius"/>
    </source>
</evidence>
<evidence type="ECO:0000256" key="3">
    <source>
        <dbReference type="ARBA" id="ARBA00022989"/>
    </source>
</evidence>
<gene>
    <name evidence="7" type="ORF">NVV43_30525</name>
</gene>
<dbReference type="AlphaFoldDB" id="A0AAW5N412"/>
<evidence type="ECO:0000256" key="2">
    <source>
        <dbReference type="ARBA" id="ARBA00022692"/>
    </source>
</evidence>
<protein>
    <recommendedName>
        <fullName evidence="9">Sugar ABC transporter permease</fullName>
    </recommendedName>
</protein>
<dbReference type="EMBL" id="JANPXH010001703">
    <property type="protein sequence ID" value="MCR6679737.1"/>
    <property type="molecule type" value="Genomic_DNA"/>
</dbReference>
<feature type="transmembrane region" description="Helical" evidence="6">
    <location>
        <begin position="27"/>
        <end position="53"/>
    </location>
</feature>